<dbReference type="PANTHER" id="PTHR34968">
    <property type="entry name" value="AUGMIN SUBUNIT 5"/>
    <property type="match status" value="1"/>
</dbReference>
<evidence type="ECO:0000313" key="2">
    <source>
        <dbReference type="Proteomes" id="UP000315295"/>
    </source>
</evidence>
<keyword evidence="2" id="KW-1185">Reference proteome</keyword>
<dbReference type="GO" id="GO:0070652">
    <property type="term" value="C:HAUS complex"/>
    <property type="evidence" value="ECO:0007669"/>
    <property type="project" value="InterPro"/>
</dbReference>
<sequence length="100" mass="11504">MQVSSQSSAAQPEAILQWLQKEKLGEVASAAETREVALQERDLAVKEVEKLKNIVKGQRKDLKARILEVSRAEAERKRMLDELSKKRFELFLKNFVYSNT</sequence>
<reference evidence="1 2" key="1">
    <citation type="journal article" date="2019" name="G3 (Bethesda)">
        <title>Sequencing of a Wild Apple (Malus baccata) Genome Unravels the Differences Between Cultivated and Wild Apple Species Regarding Disease Resistance and Cold Tolerance.</title>
        <authorList>
            <person name="Chen X."/>
        </authorList>
    </citation>
    <scope>NUCLEOTIDE SEQUENCE [LARGE SCALE GENOMIC DNA]</scope>
    <source>
        <strain evidence="2">cv. Shandingzi</strain>
        <tissue evidence="1">Leaves</tissue>
    </source>
</reference>
<dbReference type="EMBL" id="VIEB01000518">
    <property type="protein sequence ID" value="TQD88022.1"/>
    <property type="molecule type" value="Genomic_DNA"/>
</dbReference>
<protein>
    <submittedName>
        <fullName evidence="1">Uncharacterized protein</fullName>
    </submittedName>
</protein>
<dbReference type="PANTHER" id="PTHR34968:SF1">
    <property type="entry name" value="AUGMIN SUBUNIT 5"/>
    <property type="match status" value="1"/>
</dbReference>
<evidence type="ECO:0000313" key="1">
    <source>
        <dbReference type="EMBL" id="TQD88022.1"/>
    </source>
</evidence>
<dbReference type="Proteomes" id="UP000315295">
    <property type="component" value="Unassembled WGS sequence"/>
</dbReference>
<dbReference type="AlphaFoldDB" id="A0A540LP34"/>
<proteinExistence type="predicted"/>
<gene>
    <name evidence="1" type="ORF">C1H46_026445</name>
</gene>
<name>A0A540LP34_MALBA</name>
<dbReference type="Pfam" id="PF14817">
    <property type="entry name" value="HAUS5"/>
    <property type="match status" value="1"/>
</dbReference>
<accession>A0A540LP34</accession>
<dbReference type="InterPro" id="IPR029131">
    <property type="entry name" value="HAUS5"/>
</dbReference>
<dbReference type="STRING" id="106549.A0A540LP34"/>
<dbReference type="InterPro" id="IPR044706">
    <property type="entry name" value="AUG5_plant"/>
</dbReference>
<comment type="caution">
    <text evidence="1">The sequence shown here is derived from an EMBL/GenBank/DDBJ whole genome shotgun (WGS) entry which is preliminary data.</text>
</comment>
<dbReference type="GO" id="GO:0005876">
    <property type="term" value="C:spindle microtubule"/>
    <property type="evidence" value="ECO:0007669"/>
    <property type="project" value="InterPro"/>
</dbReference>
<dbReference type="GO" id="GO:0051225">
    <property type="term" value="P:spindle assembly"/>
    <property type="evidence" value="ECO:0007669"/>
    <property type="project" value="InterPro"/>
</dbReference>
<organism evidence="1 2">
    <name type="scientific">Malus baccata</name>
    <name type="common">Siberian crab apple</name>
    <name type="synonym">Pyrus baccata</name>
    <dbReference type="NCBI Taxonomy" id="106549"/>
    <lineage>
        <taxon>Eukaryota</taxon>
        <taxon>Viridiplantae</taxon>
        <taxon>Streptophyta</taxon>
        <taxon>Embryophyta</taxon>
        <taxon>Tracheophyta</taxon>
        <taxon>Spermatophyta</taxon>
        <taxon>Magnoliopsida</taxon>
        <taxon>eudicotyledons</taxon>
        <taxon>Gunneridae</taxon>
        <taxon>Pentapetalae</taxon>
        <taxon>rosids</taxon>
        <taxon>fabids</taxon>
        <taxon>Rosales</taxon>
        <taxon>Rosaceae</taxon>
        <taxon>Amygdaloideae</taxon>
        <taxon>Maleae</taxon>
        <taxon>Malus</taxon>
    </lineage>
</organism>